<sequence length="442" mass="49164">MRKLQLRTDGKAVTACKQGIVILALSLIVISRLLDWSNLTVIPISDRVTDGMFLIGCFSLLILGCVEWLLSRFSPIKQLAIRKKLILFTRMFLKSEEDGKAQHSVKWSYSVKPTGNLIVHLYPNGLVKDTVDIGRKLSEYLAMDLIQYEHTGRIACYELGRHPDRYDGIDLLGEGITELHGRYTPDISYAPIPIYDNVSWDFDSEALHLLLIAPTGAGKTMLLNYLGGMVLKRQHKLYVVDAKNSSFGALFRQVGVPVATTTEEIIELLTELVGIMEKRYKTHFSKKNSAIDDTFATLHLEGHVLIFDELLAVLSGTAKKEKDEIVRLLGQIALKGRAAGIALVISAQKLLATDLQHSITGQCQTRIILGKTVSDETYRMVTTTSKKDLPMGYEGDIGKGYASTPKNGISYIETPLMDKNSNNYLALLQELKNRGLPYGMGE</sequence>
<accession>A0AAJ1B4M7</accession>
<keyword evidence="2" id="KW-0812">Transmembrane</keyword>
<dbReference type="SUPFAM" id="SSF52540">
    <property type="entry name" value="P-loop containing nucleoside triphosphate hydrolases"/>
    <property type="match status" value="1"/>
</dbReference>
<feature type="binding site" evidence="1">
    <location>
        <begin position="213"/>
        <end position="220"/>
    </location>
    <ligand>
        <name>ATP</name>
        <dbReference type="ChEBI" id="CHEBI:30616"/>
    </ligand>
</feature>
<evidence type="ECO:0000256" key="2">
    <source>
        <dbReference type="SAM" id="Phobius"/>
    </source>
</evidence>
<dbReference type="InterPro" id="IPR002543">
    <property type="entry name" value="FtsK_dom"/>
</dbReference>
<name>A0AAJ1B4M7_MEDGN</name>
<dbReference type="InterPro" id="IPR027417">
    <property type="entry name" value="P-loop_NTPase"/>
</dbReference>
<dbReference type="AlphaFoldDB" id="A0AAJ1B4M7"/>
<organism evidence="4 5">
    <name type="scientific">Mediterraneibacter gnavus</name>
    <name type="common">Ruminococcus gnavus</name>
    <dbReference type="NCBI Taxonomy" id="33038"/>
    <lineage>
        <taxon>Bacteria</taxon>
        <taxon>Bacillati</taxon>
        <taxon>Bacillota</taxon>
        <taxon>Clostridia</taxon>
        <taxon>Lachnospirales</taxon>
        <taxon>Lachnospiraceae</taxon>
        <taxon>Mediterraneibacter</taxon>
    </lineage>
</organism>
<dbReference type="PROSITE" id="PS50901">
    <property type="entry name" value="FTSK"/>
    <property type="match status" value="1"/>
</dbReference>
<dbReference type="GO" id="GO:0005524">
    <property type="term" value="F:ATP binding"/>
    <property type="evidence" value="ECO:0007669"/>
    <property type="project" value="UniProtKB-UniRule"/>
</dbReference>
<evidence type="ECO:0000313" key="4">
    <source>
        <dbReference type="EMBL" id="MCB5618091.1"/>
    </source>
</evidence>
<dbReference type="RefSeq" id="WP_202030929.1">
    <property type="nucleotide sequence ID" value="NZ_JAAIQY010000006.1"/>
</dbReference>
<evidence type="ECO:0000256" key="1">
    <source>
        <dbReference type="PROSITE-ProRule" id="PRU00289"/>
    </source>
</evidence>
<feature type="transmembrane region" description="Helical" evidence="2">
    <location>
        <begin position="12"/>
        <end position="31"/>
    </location>
</feature>
<keyword evidence="2" id="KW-0472">Membrane</keyword>
<evidence type="ECO:0000259" key="3">
    <source>
        <dbReference type="PROSITE" id="PS50901"/>
    </source>
</evidence>
<keyword evidence="2" id="KW-1133">Transmembrane helix</keyword>
<proteinExistence type="predicted"/>
<dbReference type="CDD" id="cd00267">
    <property type="entry name" value="ABC_ATPase"/>
    <property type="match status" value="1"/>
</dbReference>
<reference evidence="4" key="1">
    <citation type="submission" date="2021-10" db="EMBL/GenBank/DDBJ databases">
        <title>Collection of gut derived symbiotic bacterial strains cultured from healthy donors.</title>
        <authorList>
            <person name="Lin H."/>
            <person name="Littmann E."/>
            <person name="Claire K."/>
            <person name="Pamer E."/>
        </authorList>
    </citation>
    <scope>NUCLEOTIDE SEQUENCE</scope>
    <source>
        <strain evidence="4">MSK.23.18</strain>
    </source>
</reference>
<dbReference type="Proteomes" id="UP001297370">
    <property type="component" value="Unassembled WGS sequence"/>
</dbReference>
<keyword evidence="1" id="KW-0547">Nucleotide-binding</keyword>
<gene>
    <name evidence="4" type="ORF">LIQ08_02775</name>
</gene>
<keyword evidence="1" id="KW-0067">ATP-binding</keyword>
<dbReference type="Gene3D" id="3.40.50.300">
    <property type="entry name" value="P-loop containing nucleotide triphosphate hydrolases"/>
    <property type="match status" value="1"/>
</dbReference>
<comment type="caution">
    <text evidence="4">The sequence shown here is derived from an EMBL/GenBank/DDBJ whole genome shotgun (WGS) entry which is preliminary data.</text>
</comment>
<dbReference type="EMBL" id="JAJBOM010000002">
    <property type="protein sequence ID" value="MCB5618091.1"/>
    <property type="molecule type" value="Genomic_DNA"/>
</dbReference>
<feature type="transmembrane region" description="Helical" evidence="2">
    <location>
        <begin position="51"/>
        <end position="70"/>
    </location>
</feature>
<protein>
    <recommendedName>
        <fullName evidence="3">FtsK domain-containing protein</fullName>
    </recommendedName>
</protein>
<evidence type="ECO:0000313" key="5">
    <source>
        <dbReference type="Proteomes" id="UP001297370"/>
    </source>
</evidence>
<dbReference type="GO" id="GO:0003677">
    <property type="term" value="F:DNA binding"/>
    <property type="evidence" value="ECO:0007669"/>
    <property type="project" value="InterPro"/>
</dbReference>
<feature type="domain" description="FtsK" evidence="3">
    <location>
        <begin position="195"/>
        <end position="378"/>
    </location>
</feature>